<dbReference type="SUPFAM" id="SSF46565">
    <property type="entry name" value="Chaperone J-domain"/>
    <property type="match status" value="1"/>
</dbReference>
<feature type="compositionally biased region" description="Basic residues" evidence="1">
    <location>
        <begin position="498"/>
        <end position="507"/>
    </location>
</feature>
<dbReference type="EMBL" id="JAGTXO010000041">
    <property type="protein sequence ID" value="KAG8459401.1"/>
    <property type="molecule type" value="Genomic_DNA"/>
</dbReference>
<feature type="transmembrane region" description="Helical" evidence="2">
    <location>
        <begin position="6"/>
        <end position="24"/>
    </location>
</feature>
<dbReference type="GO" id="GO:0006620">
    <property type="term" value="P:post-translational protein targeting to endoplasmic reticulum membrane"/>
    <property type="evidence" value="ECO:0007669"/>
    <property type="project" value="TreeGrafter"/>
</dbReference>
<dbReference type="OrthoDB" id="1734229at2759"/>
<dbReference type="PANTHER" id="PTHR24075">
    <property type="entry name" value="SEC63 DOMAIN-CONTAINING"/>
    <property type="match status" value="1"/>
</dbReference>
<dbReference type="InterPro" id="IPR035892">
    <property type="entry name" value="C2_domain_sf"/>
</dbReference>
<dbReference type="GO" id="GO:0003723">
    <property type="term" value="F:RNA binding"/>
    <property type="evidence" value="ECO:0007669"/>
    <property type="project" value="TreeGrafter"/>
</dbReference>
<dbReference type="Pfam" id="PF00226">
    <property type="entry name" value="DnaJ"/>
    <property type="match status" value="1"/>
</dbReference>
<dbReference type="Proteomes" id="UP000751190">
    <property type="component" value="Unassembled WGS sequence"/>
</dbReference>
<dbReference type="AlphaFoldDB" id="A0A8J5X2R7"/>
<feature type="compositionally biased region" description="Basic and acidic residues" evidence="1">
    <location>
        <begin position="470"/>
        <end position="484"/>
    </location>
</feature>
<dbReference type="GO" id="GO:0031207">
    <property type="term" value="C:Sec62/Sec63 complex"/>
    <property type="evidence" value="ECO:0007669"/>
    <property type="project" value="TreeGrafter"/>
</dbReference>
<accession>A0A8J5X2R7</accession>
<feature type="region of interest" description="Disordered" evidence="1">
    <location>
        <begin position="462"/>
        <end position="518"/>
    </location>
</feature>
<evidence type="ECO:0000256" key="1">
    <source>
        <dbReference type="SAM" id="MobiDB-lite"/>
    </source>
</evidence>
<dbReference type="InterPro" id="IPR036869">
    <property type="entry name" value="J_dom_sf"/>
</dbReference>
<proteinExistence type="predicted"/>
<feature type="region of interest" description="Disordered" evidence="1">
    <location>
        <begin position="390"/>
        <end position="409"/>
    </location>
</feature>
<evidence type="ECO:0000313" key="5">
    <source>
        <dbReference type="Proteomes" id="UP000751190"/>
    </source>
</evidence>
<keyword evidence="2" id="KW-1133">Transmembrane helix</keyword>
<feature type="domain" description="J" evidence="3">
    <location>
        <begin position="97"/>
        <end position="162"/>
    </location>
</feature>
<evidence type="ECO:0000256" key="2">
    <source>
        <dbReference type="SAM" id="Phobius"/>
    </source>
</evidence>
<feature type="compositionally biased region" description="Low complexity" evidence="1">
    <location>
        <begin position="485"/>
        <end position="497"/>
    </location>
</feature>
<organism evidence="4 5">
    <name type="scientific">Diacronema lutheri</name>
    <name type="common">Unicellular marine alga</name>
    <name type="synonym">Monochrysis lutheri</name>
    <dbReference type="NCBI Taxonomy" id="2081491"/>
    <lineage>
        <taxon>Eukaryota</taxon>
        <taxon>Haptista</taxon>
        <taxon>Haptophyta</taxon>
        <taxon>Pavlovophyceae</taxon>
        <taxon>Pavlovales</taxon>
        <taxon>Pavlovaceae</taxon>
        <taxon>Diacronema</taxon>
    </lineage>
</organism>
<comment type="caution">
    <text evidence="4">The sequence shown here is derived from an EMBL/GenBank/DDBJ whole genome shotgun (WGS) entry which is preliminary data.</text>
</comment>
<dbReference type="SMART" id="SM00271">
    <property type="entry name" value="DnaJ"/>
    <property type="match status" value="1"/>
</dbReference>
<evidence type="ECO:0000259" key="3">
    <source>
        <dbReference type="PROSITE" id="PS50076"/>
    </source>
</evidence>
<evidence type="ECO:0000313" key="4">
    <source>
        <dbReference type="EMBL" id="KAG8459401.1"/>
    </source>
</evidence>
<name>A0A8J5X2R7_DIALT</name>
<protein>
    <recommendedName>
        <fullName evidence="3">J domain-containing protein</fullName>
    </recommendedName>
</protein>
<dbReference type="PRINTS" id="PR00625">
    <property type="entry name" value="JDOMAIN"/>
</dbReference>
<dbReference type="PANTHER" id="PTHR24075:SF0">
    <property type="entry name" value="TRANSLOCATION PROTEIN SEC63 HOMOLOG"/>
    <property type="match status" value="1"/>
</dbReference>
<gene>
    <name evidence="4" type="ORF">KFE25_013037</name>
</gene>
<dbReference type="GO" id="GO:0008320">
    <property type="term" value="F:protein transmembrane transporter activity"/>
    <property type="evidence" value="ECO:0007669"/>
    <property type="project" value="TreeGrafter"/>
</dbReference>
<dbReference type="Gene3D" id="2.60.40.150">
    <property type="entry name" value="C2 domain"/>
    <property type="match status" value="1"/>
</dbReference>
<dbReference type="PROSITE" id="PS50076">
    <property type="entry name" value="DNAJ_2"/>
    <property type="match status" value="1"/>
</dbReference>
<reference evidence="4" key="1">
    <citation type="submission" date="2021-05" db="EMBL/GenBank/DDBJ databases">
        <title>The genome of the haptophyte Pavlova lutheri (Diacronema luteri, Pavlovales) - a model for lipid biosynthesis in eukaryotic algae.</title>
        <authorList>
            <person name="Hulatt C.J."/>
            <person name="Posewitz M.C."/>
        </authorList>
    </citation>
    <scope>NUCLEOTIDE SEQUENCE</scope>
    <source>
        <strain evidence="4">NIVA-4/92</strain>
    </source>
</reference>
<dbReference type="CDD" id="cd06257">
    <property type="entry name" value="DnaJ"/>
    <property type="match status" value="1"/>
</dbReference>
<keyword evidence="2" id="KW-0812">Transmembrane</keyword>
<dbReference type="InterPro" id="IPR001623">
    <property type="entry name" value="DnaJ_domain"/>
</dbReference>
<keyword evidence="5" id="KW-1185">Reference proteome</keyword>
<dbReference type="GO" id="GO:0006614">
    <property type="term" value="P:SRP-dependent cotranslational protein targeting to membrane"/>
    <property type="evidence" value="ECO:0007669"/>
    <property type="project" value="TreeGrafter"/>
</dbReference>
<keyword evidence="2" id="KW-0472">Membrane</keyword>
<sequence>MRAAEGDVFVAVLLGALLLPWTLLRLRAWRVAMSGEPVSRGGGVYAQAVARKARALRSERLRASLSAGTCVYAAMLCALATTCARLLGDTSLVLPAEPHEILDVRDGASRDEVRAAYRRLSLMYHPDKAGDDALAAAKFLDITRAHAVLTDATARRNWERYGNPDGYRGVQVDIGLPSWMLGGGGGGGGAAGGGGSALPALCALALVVGVPLWLMRFLAPSPREATVLAVSSAVLANGAHVRALLGGCLDGAQLLAALATGACALPDVGAQLRSQPIVHAAAALLSELSPEPLPRASAASLREQLEPCPELSLERARAPAAAADARQSAAEAAALVLLHAHVARTPLSAPLDACAAALVAQLPTLADALCALALSSADVQRTSTRATATAAAGGAAQGGRGSTAVARAPPPSRTLVAILSGVQRLHQAVPLPPCEEGEASLLQLPHVTRGVAQQLLGAARLGAAAQQSDGEPRAPAAERARADDGNGAPAAPRAAGARARRAGKKGGGKAAKADGGACDTPAAPATPVAAKANVPANAAAITAASAQALRVAPAATVAAALLGCGLAEAEVADALRVLGGLPSCQLLVDAEVEDEERVEVGDVLTVRATLHATRAARAVARLPDGAPVAHAPFVRAALPERYTLLLSAGGALRDVRLVHLQPASGAELDALRARGVRLSTAGGCDVAATEWRLKAPSTAGAWPIEVRAICSCYVGADASYHAPIVVHGRSGRSGS</sequence>
<dbReference type="Gene3D" id="1.10.287.110">
    <property type="entry name" value="DnaJ domain"/>
    <property type="match status" value="1"/>
</dbReference>